<evidence type="ECO:0000313" key="1">
    <source>
        <dbReference type="EMBL" id="MBY5958652.1"/>
    </source>
</evidence>
<evidence type="ECO:0000313" key="2">
    <source>
        <dbReference type="Proteomes" id="UP000753961"/>
    </source>
</evidence>
<protein>
    <submittedName>
        <fullName evidence="1">Zinc-binding dehydrogenase</fullName>
    </submittedName>
</protein>
<organism evidence="1 2">
    <name type="scientific">Membranihabitans marinus</name>
    <dbReference type="NCBI Taxonomy" id="1227546"/>
    <lineage>
        <taxon>Bacteria</taxon>
        <taxon>Pseudomonadati</taxon>
        <taxon>Bacteroidota</taxon>
        <taxon>Saprospiria</taxon>
        <taxon>Saprospirales</taxon>
        <taxon>Saprospiraceae</taxon>
        <taxon>Membranihabitans</taxon>
    </lineage>
</organism>
<dbReference type="AlphaFoldDB" id="A0A953HZP7"/>
<dbReference type="Proteomes" id="UP000753961">
    <property type="component" value="Unassembled WGS sequence"/>
</dbReference>
<dbReference type="EMBL" id="JAHVHU010000009">
    <property type="protein sequence ID" value="MBY5958652.1"/>
    <property type="molecule type" value="Genomic_DNA"/>
</dbReference>
<proteinExistence type="predicted"/>
<dbReference type="Gene3D" id="3.40.50.720">
    <property type="entry name" value="NAD(P)-binding Rossmann-like Domain"/>
    <property type="match status" value="1"/>
</dbReference>
<gene>
    <name evidence="1" type="ORF">KUV50_10940</name>
</gene>
<comment type="caution">
    <text evidence="1">The sequence shown here is derived from an EMBL/GenBank/DDBJ whole genome shotgun (WGS) entry which is preliminary data.</text>
</comment>
<keyword evidence="2" id="KW-1185">Reference proteome</keyword>
<dbReference type="Pfam" id="PF13602">
    <property type="entry name" value="ADH_zinc_N_2"/>
    <property type="match status" value="1"/>
</dbReference>
<accession>A0A953HZP7</accession>
<name>A0A953HZP7_9BACT</name>
<dbReference type="Gene3D" id="3.90.180.10">
    <property type="entry name" value="Medium-chain alcohol dehydrogenases, catalytic domain"/>
    <property type="match status" value="1"/>
</dbReference>
<sequence length="46" mass="5303">MNQLVQDITSGKIKLVIEKEYSFEKVLDALEITETRHARGKLVVKM</sequence>
<reference evidence="1" key="1">
    <citation type="submission" date="2021-06" db="EMBL/GenBank/DDBJ databases">
        <title>44 bacteria genomes isolated from Dapeng, Shenzhen.</title>
        <authorList>
            <person name="Zheng W."/>
            <person name="Yu S."/>
            <person name="Huang Y."/>
        </authorList>
    </citation>
    <scope>NUCLEOTIDE SEQUENCE</scope>
    <source>
        <strain evidence="1">DP5N28-2</strain>
    </source>
</reference>
<dbReference type="RefSeq" id="WP_222580185.1">
    <property type="nucleotide sequence ID" value="NZ_JAHVHU010000009.1"/>
</dbReference>